<dbReference type="eggNOG" id="ENOG502S53Z">
    <property type="taxonomic scope" value="Eukaryota"/>
</dbReference>
<dbReference type="Pfam" id="PF22589">
    <property type="entry name" value="SPMIP1"/>
    <property type="match status" value="1"/>
</dbReference>
<evidence type="ECO:0000313" key="3">
    <source>
        <dbReference type="Ensembl" id="ENSLACP00000003932.2"/>
    </source>
</evidence>
<organism evidence="3 4">
    <name type="scientific">Latimeria chalumnae</name>
    <name type="common">Coelacanth</name>
    <dbReference type="NCBI Taxonomy" id="7897"/>
    <lineage>
        <taxon>Eukaryota</taxon>
        <taxon>Metazoa</taxon>
        <taxon>Chordata</taxon>
        <taxon>Craniata</taxon>
        <taxon>Vertebrata</taxon>
        <taxon>Euteleostomi</taxon>
        <taxon>Coelacanthiformes</taxon>
        <taxon>Coelacanthidae</taxon>
        <taxon>Latimeria</taxon>
    </lineage>
</organism>
<dbReference type="EMBL" id="AFYH01237195">
    <property type="status" value="NOT_ANNOTATED_CDS"/>
    <property type="molecule type" value="Genomic_DNA"/>
</dbReference>
<feature type="domain" description="Sperm microtubule inner protein 1 C-terminal" evidence="2">
    <location>
        <begin position="61"/>
        <end position="173"/>
    </location>
</feature>
<reference evidence="4" key="1">
    <citation type="submission" date="2011-08" db="EMBL/GenBank/DDBJ databases">
        <title>The draft genome of Latimeria chalumnae.</title>
        <authorList>
            <person name="Di Palma F."/>
            <person name="Alfoldi J."/>
            <person name="Johnson J."/>
            <person name="Berlin A."/>
            <person name="Gnerre S."/>
            <person name="Jaffe D."/>
            <person name="MacCallum I."/>
            <person name="Young S."/>
            <person name="Walker B.J."/>
            <person name="Lander E."/>
            <person name="Lindblad-Toh K."/>
        </authorList>
    </citation>
    <scope>NUCLEOTIDE SEQUENCE [LARGE SCALE GENOMIC DNA]</scope>
    <source>
        <strain evidence="4">Wild caught</strain>
    </source>
</reference>
<dbReference type="AlphaFoldDB" id="H3A2R1"/>
<dbReference type="OrthoDB" id="410807at2759"/>
<dbReference type="KEGG" id="lcm:106706830"/>
<feature type="compositionally biased region" description="Basic and acidic residues" evidence="1">
    <location>
        <begin position="60"/>
        <end position="80"/>
    </location>
</feature>
<dbReference type="PANTHER" id="PTHR35826:SF2">
    <property type="entry name" value="PROTEIN ATP6V1FNB"/>
    <property type="match status" value="1"/>
</dbReference>
<dbReference type="Ensembl" id="ENSLACT00000003968.2">
    <property type="protein sequence ID" value="ENSLACP00000003932.2"/>
    <property type="gene ID" value="ENSLACG00000003501.2"/>
</dbReference>
<dbReference type="EMBL" id="AFYH01237194">
    <property type="status" value="NOT_ANNOTATED_CDS"/>
    <property type="molecule type" value="Genomic_DNA"/>
</dbReference>
<dbReference type="GeneTree" id="ENSGT00390000003224"/>
<dbReference type="RefSeq" id="XP_014353782.1">
    <property type="nucleotide sequence ID" value="XM_014498296.2"/>
</dbReference>
<keyword evidence="4" id="KW-1185">Reference proteome</keyword>
<sequence length="182" mass="21469">MGREFNMTAQRQNFWKEVMLKEAETRVKWWREYKAEHPKTSRSKTAPKETIKLPPIRTASAREKPGPEKKVVPETPRGAEESTGQMLESASEMKPVTPRTKELLYHGISHNLDGRYSYLHARKMKKPEDRYYYPLTTSWDYGWQLGNMEFKIYGNRLTHIVQDTFFRKNGVFFPDHSNELLA</sequence>
<evidence type="ECO:0000256" key="1">
    <source>
        <dbReference type="SAM" id="MobiDB-lite"/>
    </source>
</evidence>
<dbReference type="Proteomes" id="UP000008672">
    <property type="component" value="Unassembled WGS sequence"/>
</dbReference>
<dbReference type="HOGENOM" id="CLU_093510_0_0_1"/>
<dbReference type="STRING" id="7897.ENSLACP00000003932"/>
<reference evidence="3" key="3">
    <citation type="submission" date="2025-09" db="UniProtKB">
        <authorList>
            <consortium name="Ensembl"/>
        </authorList>
    </citation>
    <scope>IDENTIFICATION</scope>
</reference>
<dbReference type="InterPro" id="IPR054323">
    <property type="entry name" value="SPMIP1_C"/>
</dbReference>
<evidence type="ECO:0000313" key="4">
    <source>
        <dbReference type="Proteomes" id="UP000008672"/>
    </source>
</evidence>
<accession>H3A2R1</accession>
<dbReference type="PANTHER" id="PTHR35826">
    <property type="entry name" value="PROTEIN ATP6V1FNB-LIKE"/>
    <property type="match status" value="1"/>
</dbReference>
<reference evidence="3" key="2">
    <citation type="submission" date="2025-08" db="UniProtKB">
        <authorList>
            <consortium name="Ensembl"/>
        </authorList>
    </citation>
    <scope>IDENTIFICATION</scope>
</reference>
<dbReference type="InParanoid" id="H3A2R1"/>
<dbReference type="GeneID" id="106706830"/>
<evidence type="ECO:0000259" key="2">
    <source>
        <dbReference type="Pfam" id="PF22589"/>
    </source>
</evidence>
<dbReference type="CTD" id="104972195"/>
<feature type="region of interest" description="Disordered" evidence="1">
    <location>
        <begin position="36"/>
        <end position="93"/>
    </location>
</feature>
<proteinExistence type="predicted"/>
<name>H3A2R1_LATCH</name>
<dbReference type="OMA" id="QRQNFWK"/>
<gene>
    <name evidence="3" type="primary">ATP6V1FNB</name>
</gene>
<protein>
    <recommendedName>
        <fullName evidence="2">Sperm microtubule inner protein 1 C-terminal domain-containing protein</fullName>
    </recommendedName>
</protein>